<dbReference type="GeneID" id="109413326"/>
<dbReference type="Proteomes" id="UP000069940">
    <property type="component" value="Unassembled WGS sequence"/>
</dbReference>
<comment type="pathway">
    <text evidence="11">Protein modification; protein glycosylation.</text>
</comment>
<evidence type="ECO:0000259" key="14">
    <source>
        <dbReference type="Pfam" id="PF02709"/>
    </source>
</evidence>
<keyword evidence="4" id="KW-0812">Transmembrane</keyword>
<evidence type="ECO:0000256" key="11">
    <source>
        <dbReference type="RuleBase" id="RU361242"/>
    </source>
</evidence>
<organism evidence="15 16">
    <name type="scientific">Aedes albopictus</name>
    <name type="common">Asian tiger mosquito</name>
    <name type="synonym">Stegomyia albopicta</name>
    <dbReference type="NCBI Taxonomy" id="7160"/>
    <lineage>
        <taxon>Eukaryota</taxon>
        <taxon>Metazoa</taxon>
        <taxon>Ecdysozoa</taxon>
        <taxon>Arthropoda</taxon>
        <taxon>Hexapoda</taxon>
        <taxon>Insecta</taxon>
        <taxon>Pterygota</taxon>
        <taxon>Neoptera</taxon>
        <taxon>Endopterygota</taxon>
        <taxon>Diptera</taxon>
        <taxon>Nematocera</taxon>
        <taxon>Culicoidea</taxon>
        <taxon>Culicidae</taxon>
        <taxon>Culicinae</taxon>
        <taxon>Aedini</taxon>
        <taxon>Aedes</taxon>
        <taxon>Stegomyia</taxon>
    </lineage>
</organism>
<dbReference type="InterPro" id="IPR045885">
    <property type="entry name" value="GalNAc-T"/>
</dbReference>
<name>A0ABM1XLJ7_AEDAL</name>
<keyword evidence="11" id="KW-0328">Glycosyltransferase</keyword>
<evidence type="ECO:0000256" key="9">
    <source>
        <dbReference type="ARBA" id="ARBA00023136"/>
    </source>
</evidence>
<dbReference type="EC" id="2.4.1.-" evidence="11"/>
<evidence type="ECO:0000256" key="4">
    <source>
        <dbReference type="ARBA" id="ARBA00022692"/>
    </source>
</evidence>
<dbReference type="CDD" id="cd23441">
    <property type="entry name" value="beta-trefoil_Ricin_GALNT14-like"/>
    <property type="match status" value="1"/>
</dbReference>
<evidence type="ECO:0000259" key="12">
    <source>
        <dbReference type="Pfam" id="PF00535"/>
    </source>
</evidence>
<protein>
    <recommendedName>
        <fullName evidence="11">Polypeptide N-acetylgalactosaminyltransferase</fullName>
        <ecNumber evidence="11">2.4.1.-</ecNumber>
    </recommendedName>
    <alternativeName>
        <fullName evidence="11">Protein-UDP acetylgalactosaminyltransferase</fullName>
    </alternativeName>
</protein>
<dbReference type="Pfam" id="PF00652">
    <property type="entry name" value="Ricin_B_lectin"/>
    <property type="match status" value="1"/>
</dbReference>
<reference evidence="15" key="2">
    <citation type="submission" date="2025-05" db="UniProtKB">
        <authorList>
            <consortium name="EnsemblMetazoa"/>
        </authorList>
    </citation>
    <scope>IDENTIFICATION</scope>
    <source>
        <strain evidence="15">Foshan</strain>
    </source>
</reference>
<keyword evidence="16" id="KW-1185">Reference proteome</keyword>
<dbReference type="EnsemblMetazoa" id="AALFPA23_000770.R38189">
    <property type="protein sequence ID" value="AALFPA23_000770.P38189"/>
    <property type="gene ID" value="AALFPA23_000770"/>
</dbReference>
<comment type="subcellular location">
    <subcellularLocation>
        <location evidence="1 11">Golgi apparatus membrane</location>
        <topology evidence="1 11">Single-pass type II membrane protein</topology>
    </subcellularLocation>
</comment>
<keyword evidence="7" id="KW-1133">Transmembrane helix</keyword>
<dbReference type="Pfam" id="PF02709">
    <property type="entry name" value="Glyco_transf_7C"/>
    <property type="match status" value="1"/>
</dbReference>
<dbReference type="PANTHER" id="PTHR11675:SF128">
    <property type="entry name" value="POLYPEPTIDE N-ACETYLGALACTOSAMINYLTRANSFERASE 13-RELATED"/>
    <property type="match status" value="1"/>
</dbReference>
<evidence type="ECO:0000256" key="5">
    <source>
        <dbReference type="ARBA" id="ARBA00022734"/>
    </source>
</evidence>
<keyword evidence="11" id="KW-0464">Manganese</keyword>
<evidence type="ECO:0000313" key="16">
    <source>
        <dbReference type="Proteomes" id="UP000069940"/>
    </source>
</evidence>
<evidence type="ECO:0000256" key="2">
    <source>
        <dbReference type="ARBA" id="ARBA00005680"/>
    </source>
</evidence>
<evidence type="ECO:0000256" key="1">
    <source>
        <dbReference type="ARBA" id="ARBA00004323"/>
    </source>
</evidence>
<evidence type="ECO:0000259" key="13">
    <source>
        <dbReference type="Pfam" id="PF00652"/>
    </source>
</evidence>
<dbReference type="EnsemblMetazoa" id="AALFPA23_000770.R38190">
    <property type="protein sequence ID" value="AALFPA23_000770.P38190"/>
    <property type="gene ID" value="AALFPA23_000770"/>
</dbReference>
<dbReference type="CDD" id="cd02510">
    <property type="entry name" value="pp-GalNAc-T"/>
    <property type="match status" value="1"/>
</dbReference>
<dbReference type="SUPFAM" id="SSF50370">
    <property type="entry name" value="Ricin B-like lectins"/>
    <property type="match status" value="1"/>
</dbReference>
<feature type="domain" description="Ricin B lectin" evidence="13">
    <location>
        <begin position="470"/>
        <end position="570"/>
    </location>
</feature>
<comment type="similarity">
    <text evidence="2 11">Belongs to the glycosyltransferase 2 family. GalNAc-T subfamily.</text>
</comment>
<accession>A0ABM1XLJ7</accession>
<dbReference type="Gene3D" id="3.90.550.10">
    <property type="entry name" value="Spore Coat Polysaccharide Biosynthesis Protein SpsA, Chain A"/>
    <property type="match status" value="1"/>
</dbReference>
<reference evidence="16" key="1">
    <citation type="journal article" date="2015" name="Proc. Natl. Acad. Sci. U.S.A.">
        <title>Genome sequence of the Asian Tiger mosquito, Aedes albopictus, reveals insights into its biology, genetics, and evolution.</title>
        <authorList>
            <person name="Chen X.G."/>
            <person name="Jiang X."/>
            <person name="Gu J."/>
            <person name="Xu M."/>
            <person name="Wu Y."/>
            <person name="Deng Y."/>
            <person name="Zhang C."/>
            <person name="Bonizzoni M."/>
            <person name="Dermauw W."/>
            <person name="Vontas J."/>
            <person name="Armbruster P."/>
            <person name="Huang X."/>
            <person name="Yang Y."/>
            <person name="Zhang H."/>
            <person name="He W."/>
            <person name="Peng H."/>
            <person name="Liu Y."/>
            <person name="Wu K."/>
            <person name="Chen J."/>
            <person name="Lirakis M."/>
            <person name="Topalis P."/>
            <person name="Van Leeuwen T."/>
            <person name="Hall A.B."/>
            <person name="Jiang X."/>
            <person name="Thorpe C."/>
            <person name="Mueller R.L."/>
            <person name="Sun C."/>
            <person name="Waterhouse R.M."/>
            <person name="Yan G."/>
            <person name="Tu Z.J."/>
            <person name="Fang X."/>
            <person name="James A.A."/>
        </authorList>
    </citation>
    <scope>NUCLEOTIDE SEQUENCE [LARGE SCALE GENOMIC DNA]</scope>
    <source>
        <strain evidence="16">Foshan</strain>
    </source>
</reference>
<keyword evidence="8 11" id="KW-0333">Golgi apparatus</keyword>
<evidence type="ECO:0000313" key="15">
    <source>
        <dbReference type="EnsemblMetazoa" id="AALFPA23_000770.P38191"/>
    </source>
</evidence>
<dbReference type="PANTHER" id="PTHR11675">
    <property type="entry name" value="N-ACETYLGALACTOSAMINYLTRANSFERASE"/>
    <property type="match status" value="1"/>
</dbReference>
<evidence type="ECO:0000256" key="3">
    <source>
        <dbReference type="ARBA" id="ARBA00022679"/>
    </source>
</evidence>
<dbReference type="EnsemblMetazoa" id="AALFPA23_000770.R38188">
    <property type="protein sequence ID" value="AALFPA23_000770.P38188"/>
    <property type="gene ID" value="AALFPA23_000770"/>
</dbReference>
<evidence type="ECO:0000256" key="8">
    <source>
        <dbReference type="ARBA" id="ARBA00023034"/>
    </source>
</evidence>
<evidence type="ECO:0000256" key="7">
    <source>
        <dbReference type="ARBA" id="ARBA00022989"/>
    </source>
</evidence>
<dbReference type="InterPro" id="IPR001173">
    <property type="entry name" value="Glyco_trans_2-like"/>
</dbReference>
<dbReference type="InterPro" id="IPR000772">
    <property type="entry name" value="Ricin_B_lectin"/>
</dbReference>
<dbReference type="InterPro" id="IPR027791">
    <property type="entry name" value="Galactosyl_T_C"/>
</dbReference>
<feature type="domain" description="Galactosyltransferase C-terminal" evidence="14">
    <location>
        <begin position="294"/>
        <end position="358"/>
    </location>
</feature>
<keyword evidence="3 11" id="KW-0808">Transferase</keyword>
<dbReference type="InterPro" id="IPR029044">
    <property type="entry name" value="Nucleotide-diphossugar_trans"/>
</dbReference>
<comment type="cofactor">
    <cofactor evidence="11">
        <name>Mn(2+)</name>
        <dbReference type="ChEBI" id="CHEBI:29035"/>
    </cofactor>
</comment>
<proteinExistence type="inferred from homology"/>
<dbReference type="Pfam" id="PF00535">
    <property type="entry name" value="Glycos_transf_2"/>
    <property type="match status" value="1"/>
</dbReference>
<dbReference type="RefSeq" id="XP_062699260.1">
    <property type="nucleotide sequence ID" value="XM_062843276.1"/>
</dbReference>
<dbReference type="RefSeq" id="XP_019542589.2">
    <property type="nucleotide sequence ID" value="XM_019687044.3"/>
</dbReference>
<sequence>MKIFFRKKCGFLVILVFGLLFIFWNNVYLFHEPQIKRKVEDLNQTASLARVYSSWNELSRRVAVGGNASSNYAETVRSPLATPASTNGTYQRHYFNLELSDRIGVDRALPDTRHANCHTREFLTSPGRTTSVIITFYNEATSTLLRTIASVLKRTPPELLQEIIVIDDCSTALEHDLDFLSRIPLIRFHRNFVREGLIRSRNIGVAYASGDFVIFLDSHCEVNRGWLEPLVDRLTVDSTAVLSPIIDIIDADTFEYRPNSARLRGGFDWSLRFRWLPVAEEELEHRNHDESQPFFSPAISGGVFIVSKALFQQLGGFDSGLEIWGGESLEFSLKAWLCGAHVEVVPCSRIGHVFRRKHPYGFPLGSATTYLKNTKRIASVWMDEFQNFFYETRPEANGLSVGSLQQMKDLKRRLNCRKFSWYMQNVFLDLKLPNENNAAFGHLRHGERCLDVKPKYKRSRKRSHRQHRLSQGNDVLLVECSRDDADGATKWSLNKKSGQLATDSGACMSVRNGMVHLEQCEDEGGNQQSQRWERKGGTLVHSETEMCLENLVSADVGVSECRRGAPSQLWNFSVEIQHLR</sequence>
<dbReference type="Gene3D" id="2.80.10.50">
    <property type="match status" value="1"/>
</dbReference>
<dbReference type="RefSeq" id="XP_019542590.2">
    <property type="nucleotide sequence ID" value="XM_019687045.3"/>
</dbReference>
<dbReference type="RefSeq" id="XP_029723597.1">
    <property type="nucleotide sequence ID" value="XM_029867737.2"/>
</dbReference>
<dbReference type="PROSITE" id="PS50231">
    <property type="entry name" value="RICIN_B_LECTIN"/>
    <property type="match status" value="1"/>
</dbReference>
<keyword evidence="5 11" id="KW-0430">Lectin</keyword>
<keyword evidence="9" id="KW-0472">Membrane</keyword>
<evidence type="ECO:0000256" key="6">
    <source>
        <dbReference type="ARBA" id="ARBA00022968"/>
    </source>
</evidence>
<dbReference type="EnsemblMetazoa" id="AALFPA23_000770.R38191">
    <property type="protein sequence ID" value="AALFPA23_000770.P38191"/>
    <property type="gene ID" value="AALFPA23_000770"/>
</dbReference>
<dbReference type="InterPro" id="IPR035992">
    <property type="entry name" value="Ricin_B-like_lectins"/>
</dbReference>
<keyword evidence="10 11" id="KW-1015">Disulfide bond</keyword>
<keyword evidence="6" id="KW-0735">Signal-anchor</keyword>
<feature type="domain" description="Glycosyltransferase 2-like" evidence="12">
    <location>
        <begin position="131"/>
        <end position="275"/>
    </location>
</feature>
<evidence type="ECO:0000256" key="10">
    <source>
        <dbReference type="ARBA" id="ARBA00023157"/>
    </source>
</evidence>
<dbReference type="SUPFAM" id="SSF53448">
    <property type="entry name" value="Nucleotide-diphospho-sugar transferases"/>
    <property type="match status" value="1"/>
</dbReference>